<feature type="signal peptide" evidence="7">
    <location>
        <begin position="1"/>
        <end position="25"/>
    </location>
</feature>
<reference evidence="9 10" key="1">
    <citation type="submission" date="2020-08" db="EMBL/GenBank/DDBJ databases">
        <title>Genomic Encyclopedia of Type Strains, Phase IV (KMG-IV): sequencing the most valuable type-strain genomes for metagenomic binning, comparative biology and taxonomic classification.</title>
        <authorList>
            <person name="Goeker M."/>
        </authorList>
    </citation>
    <scope>NUCLEOTIDE SEQUENCE [LARGE SCALE GENOMIC DNA]</scope>
    <source>
        <strain evidence="9 10">DSM 26723</strain>
    </source>
</reference>
<comment type="caution">
    <text evidence="9">The sequence shown here is derived from an EMBL/GenBank/DDBJ whole genome shotgun (WGS) entry which is preliminary data.</text>
</comment>
<dbReference type="RefSeq" id="WP_184335841.1">
    <property type="nucleotide sequence ID" value="NZ_JACHHZ010000008.1"/>
</dbReference>
<dbReference type="Gene3D" id="1.10.287.460">
    <property type="entry name" value="Peptidyl-prolyl cis-trans isomerase, FKBP-type, N-terminal domain"/>
    <property type="match status" value="1"/>
</dbReference>
<proteinExistence type="inferred from homology"/>
<evidence type="ECO:0000256" key="5">
    <source>
        <dbReference type="PROSITE-ProRule" id="PRU00277"/>
    </source>
</evidence>
<gene>
    <name evidence="9" type="ORF">HNQ60_005370</name>
</gene>
<accession>A0A841HX04</accession>
<dbReference type="AlphaFoldDB" id="A0A841HX04"/>
<evidence type="ECO:0000256" key="3">
    <source>
        <dbReference type="ARBA" id="ARBA00023110"/>
    </source>
</evidence>
<keyword evidence="7" id="KW-0732">Signal</keyword>
<dbReference type="GO" id="GO:0006457">
    <property type="term" value="P:protein folding"/>
    <property type="evidence" value="ECO:0007669"/>
    <property type="project" value="InterPro"/>
</dbReference>
<dbReference type="Pfam" id="PF00254">
    <property type="entry name" value="FKBP_C"/>
    <property type="match status" value="1"/>
</dbReference>
<protein>
    <recommendedName>
        <fullName evidence="6">Peptidyl-prolyl cis-trans isomerase</fullName>
        <ecNumber evidence="6">5.2.1.8</ecNumber>
    </recommendedName>
</protein>
<sequence>MKTYTSAVAVLALIAACMSGCGRHAQSEEEAGTEGVAAESQQDFKTLEDRFSYAYGADLAERFRAEGIELNVALMAAAMQAVFDGGDKKMSAGEIAATMEVYQEVHLKKKEAERVVVAEKNKKEGEIFLKENAKREGVVVTKSGLQYKVIATGGGGYRPTLEDDVKVHYRGRLIDGTEFDSTHSRSEPYTANAKALIEGWTEALQLMSEGARWELYVPSSLAYGEEGSPPYVGPNAVLIFDVELLEIEKKQ</sequence>
<evidence type="ECO:0000256" key="6">
    <source>
        <dbReference type="RuleBase" id="RU003915"/>
    </source>
</evidence>
<feature type="chain" id="PRO_5033054321" description="Peptidyl-prolyl cis-trans isomerase" evidence="7">
    <location>
        <begin position="26"/>
        <end position="251"/>
    </location>
</feature>
<dbReference type="Pfam" id="PF01346">
    <property type="entry name" value="FKBP_N"/>
    <property type="match status" value="1"/>
</dbReference>
<evidence type="ECO:0000256" key="1">
    <source>
        <dbReference type="ARBA" id="ARBA00000971"/>
    </source>
</evidence>
<dbReference type="SUPFAM" id="SSF54534">
    <property type="entry name" value="FKBP-like"/>
    <property type="match status" value="1"/>
</dbReference>
<organism evidence="9 10">
    <name type="scientific">Povalibacter uvarum</name>
    <dbReference type="NCBI Taxonomy" id="732238"/>
    <lineage>
        <taxon>Bacteria</taxon>
        <taxon>Pseudomonadati</taxon>
        <taxon>Pseudomonadota</taxon>
        <taxon>Gammaproteobacteria</taxon>
        <taxon>Steroidobacterales</taxon>
        <taxon>Steroidobacteraceae</taxon>
        <taxon>Povalibacter</taxon>
    </lineage>
</organism>
<evidence type="ECO:0000313" key="9">
    <source>
        <dbReference type="EMBL" id="MBB6096448.1"/>
    </source>
</evidence>
<name>A0A841HX04_9GAMM</name>
<dbReference type="InterPro" id="IPR046357">
    <property type="entry name" value="PPIase_dom_sf"/>
</dbReference>
<keyword evidence="3 5" id="KW-0697">Rotamase</keyword>
<evidence type="ECO:0000259" key="8">
    <source>
        <dbReference type="PROSITE" id="PS50059"/>
    </source>
</evidence>
<dbReference type="Gene3D" id="3.10.50.40">
    <property type="match status" value="1"/>
</dbReference>
<dbReference type="EMBL" id="JACHHZ010000008">
    <property type="protein sequence ID" value="MBB6096448.1"/>
    <property type="molecule type" value="Genomic_DNA"/>
</dbReference>
<dbReference type="PROSITE" id="PS51257">
    <property type="entry name" value="PROKAR_LIPOPROTEIN"/>
    <property type="match status" value="1"/>
</dbReference>
<dbReference type="GO" id="GO:0003755">
    <property type="term" value="F:peptidyl-prolyl cis-trans isomerase activity"/>
    <property type="evidence" value="ECO:0007669"/>
    <property type="project" value="UniProtKB-UniRule"/>
</dbReference>
<keyword evidence="10" id="KW-1185">Reference proteome</keyword>
<dbReference type="InterPro" id="IPR001179">
    <property type="entry name" value="PPIase_FKBP_dom"/>
</dbReference>
<evidence type="ECO:0000256" key="7">
    <source>
        <dbReference type="SAM" id="SignalP"/>
    </source>
</evidence>
<evidence type="ECO:0000256" key="4">
    <source>
        <dbReference type="ARBA" id="ARBA00023235"/>
    </source>
</evidence>
<feature type="domain" description="PPIase FKBP-type" evidence="8">
    <location>
        <begin position="162"/>
        <end position="248"/>
    </location>
</feature>
<dbReference type="InterPro" id="IPR000774">
    <property type="entry name" value="PPIase_FKBP_N"/>
</dbReference>
<evidence type="ECO:0000313" key="10">
    <source>
        <dbReference type="Proteomes" id="UP000588068"/>
    </source>
</evidence>
<keyword evidence="4 5" id="KW-0413">Isomerase</keyword>
<dbReference type="PROSITE" id="PS50059">
    <property type="entry name" value="FKBP_PPIASE"/>
    <property type="match status" value="1"/>
</dbReference>
<dbReference type="InterPro" id="IPR036944">
    <property type="entry name" value="PPIase_FKBP_N_sf"/>
</dbReference>
<comment type="catalytic activity">
    <reaction evidence="1 5 6">
        <text>[protein]-peptidylproline (omega=180) = [protein]-peptidylproline (omega=0)</text>
        <dbReference type="Rhea" id="RHEA:16237"/>
        <dbReference type="Rhea" id="RHEA-COMP:10747"/>
        <dbReference type="Rhea" id="RHEA-COMP:10748"/>
        <dbReference type="ChEBI" id="CHEBI:83833"/>
        <dbReference type="ChEBI" id="CHEBI:83834"/>
        <dbReference type="EC" id="5.2.1.8"/>
    </reaction>
</comment>
<dbReference type="PANTHER" id="PTHR43811">
    <property type="entry name" value="FKBP-TYPE PEPTIDYL-PROLYL CIS-TRANS ISOMERASE FKPA"/>
    <property type="match status" value="1"/>
</dbReference>
<dbReference type="Proteomes" id="UP000588068">
    <property type="component" value="Unassembled WGS sequence"/>
</dbReference>
<dbReference type="EC" id="5.2.1.8" evidence="6"/>
<evidence type="ECO:0000256" key="2">
    <source>
        <dbReference type="ARBA" id="ARBA00006577"/>
    </source>
</evidence>
<dbReference type="PANTHER" id="PTHR43811:SF57">
    <property type="entry name" value="FKBP-TYPE PEPTIDYL-PROLYL CIS-TRANS ISOMERASE FKPA-RELATED"/>
    <property type="match status" value="1"/>
</dbReference>
<comment type="similarity">
    <text evidence="2 6">Belongs to the FKBP-type PPIase family.</text>
</comment>